<dbReference type="Pfam" id="PF02743">
    <property type="entry name" value="dCache_1"/>
    <property type="match status" value="1"/>
</dbReference>
<comment type="subcellular location">
    <subcellularLocation>
        <location evidence="1">Cell membrane</location>
        <topology evidence="1">Multi-pass membrane protein</topology>
    </subcellularLocation>
</comment>
<evidence type="ECO:0000313" key="13">
    <source>
        <dbReference type="Proteomes" id="UP000775179"/>
    </source>
</evidence>
<dbReference type="InterPro" id="IPR029151">
    <property type="entry name" value="Sensor-like_sf"/>
</dbReference>
<keyword evidence="6 10" id="KW-0472">Membrane</keyword>
<evidence type="ECO:0000256" key="3">
    <source>
        <dbReference type="ARBA" id="ARBA00022500"/>
    </source>
</evidence>
<keyword evidence="4 10" id="KW-0812">Transmembrane</keyword>
<evidence type="ECO:0000256" key="6">
    <source>
        <dbReference type="ARBA" id="ARBA00023136"/>
    </source>
</evidence>
<dbReference type="EMBL" id="JAIFTX010000007">
    <property type="protein sequence ID" value="MBX7290282.1"/>
    <property type="molecule type" value="Genomic_DNA"/>
</dbReference>
<dbReference type="PANTHER" id="PTHR32089:SF114">
    <property type="entry name" value="METHYL-ACCEPTING CHEMOTAXIS PROTEIN MCPB"/>
    <property type="match status" value="1"/>
</dbReference>
<keyword evidence="9" id="KW-0175">Coiled coil</keyword>
<evidence type="ECO:0000256" key="5">
    <source>
        <dbReference type="ARBA" id="ARBA00022989"/>
    </source>
</evidence>
<evidence type="ECO:0000256" key="2">
    <source>
        <dbReference type="ARBA" id="ARBA00022475"/>
    </source>
</evidence>
<keyword evidence="5 10" id="KW-1133">Transmembrane helix</keyword>
<feature type="domain" description="Methyl-accepting transducer" evidence="11">
    <location>
        <begin position="382"/>
        <end position="639"/>
    </location>
</feature>
<dbReference type="SMART" id="SM00283">
    <property type="entry name" value="MA"/>
    <property type="match status" value="1"/>
</dbReference>
<dbReference type="CDD" id="cd18773">
    <property type="entry name" value="PDC1_HK_sensor"/>
    <property type="match status" value="1"/>
</dbReference>
<dbReference type="GO" id="GO:0007165">
    <property type="term" value="P:signal transduction"/>
    <property type="evidence" value="ECO:0007669"/>
    <property type="project" value="UniProtKB-KW"/>
</dbReference>
<sequence>MSKFKKKSLKSEILKLLLLTSIIPILIISISNFYIINRNLKKELSTNIASGTEAVKQALVNGHKTSMADVDYLALDPSAKAMASNKNGEEAALKEVLDGYMKTTEDITWVYIGTKDGKYISKPDSTLGDAFDPRQREWYRGAVEHPSEVVMSKPYIDVESRQMTITYSKVVTNDKGEIQGVVALDKKLDTMSDVINEINLGNHSFQGIISEDGTIVAHKDKSLIGKTSKDLPWIENVQNIEDNQTEKVEIDDKDYVVYKKIDSITGLSMVVFIPNDDVIRTLVRGMVIPVLILIIVMIFALIATKFFTHKLTDPIMKVVKILDKIKDGDFTEKVEDKVNYNTEISSIIEALNTVIDDMTIVLTGVKESSNNVKEGSETLFGIIKESSSVGEEVAKSVQQIAEGSTNQAAELDTSVSVVNVLENEVNKSISNSKNMRDASNKVKNSTTEGTIAIENLSNTYEENIKASSNIAAKVDILANKSEQIGSIVDTIETITEQTSLLSLNASIEAARAGEVGRGFAVVAEEVRKLAEESANSAKEINNVIEEIKGSIDELYKETKTTDVLNKKTEESLNITKDKFNIIDEMIDELEKIIKDFSSSLEVINNSKNTVVNKISEIAAVAQESAAITEEVSAASEEQSSGLQEMTVQAETLNVYAENLRLLIDKFKV</sequence>
<evidence type="ECO:0000259" key="11">
    <source>
        <dbReference type="PROSITE" id="PS50111"/>
    </source>
</evidence>
<evidence type="ECO:0000256" key="4">
    <source>
        <dbReference type="ARBA" id="ARBA00022692"/>
    </source>
</evidence>
<name>A0ABD4RFN3_9CLOT</name>
<evidence type="ECO:0000256" key="1">
    <source>
        <dbReference type="ARBA" id="ARBA00004651"/>
    </source>
</evidence>
<dbReference type="SUPFAM" id="SSF103190">
    <property type="entry name" value="Sensory domain-like"/>
    <property type="match status" value="1"/>
</dbReference>
<proteinExistence type="predicted"/>
<dbReference type="RefSeq" id="WP_021876501.1">
    <property type="nucleotide sequence ID" value="NZ_CP018624.1"/>
</dbReference>
<keyword evidence="3" id="KW-0145">Chemotaxis</keyword>
<evidence type="ECO:0000313" key="12">
    <source>
        <dbReference type="EMBL" id="MBX7290282.1"/>
    </source>
</evidence>
<dbReference type="AlphaFoldDB" id="A0ABD4RFN3"/>
<dbReference type="PROSITE" id="PS50111">
    <property type="entry name" value="CHEMOTAXIS_TRANSDUC_2"/>
    <property type="match status" value="1"/>
</dbReference>
<evidence type="ECO:0000256" key="10">
    <source>
        <dbReference type="SAM" id="Phobius"/>
    </source>
</evidence>
<dbReference type="InterPro" id="IPR004089">
    <property type="entry name" value="MCPsignal_dom"/>
</dbReference>
<protein>
    <submittedName>
        <fullName evidence="12">Methyl-accepting chemotaxis protein</fullName>
    </submittedName>
</protein>
<gene>
    <name evidence="12" type="ORF">K4H94_04370</name>
</gene>
<keyword evidence="2" id="KW-1003">Cell membrane</keyword>
<reference evidence="12 13" key="1">
    <citation type="submission" date="2021-08" db="EMBL/GenBank/DDBJ databases">
        <title>Genome sequence analysis of Clostridium chauvoei strains of European origin and evaluation of typing options for outbreak investigations.</title>
        <authorList>
            <person name="Abdel-Glil M."/>
            <person name="Thomas P."/>
            <person name="Seyboldt C."/>
        </authorList>
    </citation>
    <scope>NUCLEOTIDE SEQUENCE [LARGE SCALE GENOMIC DNA]</scope>
    <source>
        <strain evidence="12 13">S0260-09</strain>
    </source>
</reference>
<feature type="coiled-coil region" evidence="9">
    <location>
        <begin position="526"/>
        <end position="557"/>
    </location>
</feature>
<dbReference type="Gene3D" id="3.30.450.20">
    <property type="entry name" value="PAS domain"/>
    <property type="match status" value="2"/>
</dbReference>
<evidence type="ECO:0000256" key="9">
    <source>
        <dbReference type="SAM" id="Coils"/>
    </source>
</evidence>
<organism evidence="12 13">
    <name type="scientific">Clostridium chauvoei</name>
    <dbReference type="NCBI Taxonomy" id="46867"/>
    <lineage>
        <taxon>Bacteria</taxon>
        <taxon>Bacillati</taxon>
        <taxon>Bacillota</taxon>
        <taxon>Clostridia</taxon>
        <taxon>Eubacteriales</taxon>
        <taxon>Clostridiaceae</taxon>
        <taxon>Clostridium</taxon>
    </lineage>
</organism>
<dbReference type="GO" id="GO:0006935">
    <property type="term" value="P:chemotaxis"/>
    <property type="evidence" value="ECO:0007669"/>
    <property type="project" value="UniProtKB-KW"/>
</dbReference>
<comment type="caution">
    <text evidence="12">The sequence shown here is derived from an EMBL/GenBank/DDBJ whole genome shotgun (WGS) entry which is preliminary data.</text>
</comment>
<dbReference type="Gene3D" id="1.10.287.950">
    <property type="entry name" value="Methyl-accepting chemotaxis protein"/>
    <property type="match status" value="1"/>
</dbReference>
<dbReference type="Pfam" id="PF00015">
    <property type="entry name" value="MCPsignal"/>
    <property type="match status" value="1"/>
</dbReference>
<evidence type="ECO:0000256" key="7">
    <source>
        <dbReference type="ARBA" id="ARBA00023224"/>
    </source>
</evidence>
<dbReference type="CDD" id="cd12912">
    <property type="entry name" value="PDC2_MCP_like"/>
    <property type="match status" value="1"/>
</dbReference>
<keyword evidence="7 8" id="KW-0807">Transducer</keyword>
<dbReference type="InterPro" id="IPR033479">
    <property type="entry name" value="dCache_1"/>
</dbReference>
<evidence type="ECO:0000256" key="8">
    <source>
        <dbReference type="PROSITE-ProRule" id="PRU00284"/>
    </source>
</evidence>
<dbReference type="Gene3D" id="6.10.340.10">
    <property type="match status" value="1"/>
</dbReference>
<dbReference type="Proteomes" id="UP000775179">
    <property type="component" value="Unassembled WGS sequence"/>
</dbReference>
<accession>A0ABD4RFN3</accession>
<dbReference type="SUPFAM" id="SSF58104">
    <property type="entry name" value="Methyl-accepting chemotaxis protein (MCP) signaling domain"/>
    <property type="match status" value="1"/>
</dbReference>
<dbReference type="GO" id="GO:0005886">
    <property type="term" value="C:plasma membrane"/>
    <property type="evidence" value="ECO:0007669"/>
    <property type="project" value="UniProtKB-SubCell"/>
</dbReference>
<dbReference type="PANTHER" id="PTHR32089">
    <property type="entry name" value="METHYL-ACCEPTING CHEMOTAXIS PROTEIN MCPB"/>
    <property type="match status" value="1"/>
</dbReference>
<feature type="transmembrane region" description="Helical" evidence="10">
    <location>
        <begin position="12"/>
        <end position="35"/>
    </location>
</feature>
<feature type="transmembrane region" description="Helical" evidence="10">
    <location>
        <begin position="286"/>
        <end position="307"/>
    </location>
</feature>